<comment type="caution">
    <text evidence="1">The sequence shown here is derived from an EMBL/GenBank/DDBJ whole genome shotgun (WGS) entry which is preliminary data.</text>
</comment>
<proteinExistence type="predicted"/>
<evidence type="ECO:0000313" key="2">
    <source>
        <dbReference type="Proteomes" id="UP001458880"/>
    </source>
</evidence>
<evidence type="ECO:0008006" key="3">
    <source>
        <dbReference type="Google" id="ProtNLM"/>
    </source>
</evidence>
<organism evidence="1 2">
    <name type="scientific">Popillia japonica</name>
    <name type="common">Japanese beetle</name>
    <dbReference type="NCBI Taxonomy" id="7064"/>
    <lineage>
        <taxon>Eukaryota</taxon>
        <taxon>Metazoa</taxon>
        <taxon>Ecdysozoa</taxon>
        <taxon>Arthropoda</taxon>
        <taxon>Hexapoda</taxon>
        <taxon>Insecta</taxon>
        <taxon>Pterygota</taxon>
        <taxon>Neoptera</taxon>
        <taxon>Endopterygota</taxon>
        <taxon>Coleoptera</taxon>
        <taxon>Polyphaga</taxon>
        <taxon>Scarabaeiformia</taxon>
        <taxon>Scarabaeidae</taxon>
        <taxon>Rutelinae</taxon>
        <taxon>Popillia</taxon>
    </lineage>
</organism>
<dbReference type="AlphaFoldDB" id="A0AAW1JVZ4"/>
<evidence type="ECO:0000313" key="1">
    <source>
        <dbReference type="EMBL" id="KAK9708389.1"/>
    </source>
</evidence>
<keyword evidence="2" id="KW-1185">Reference proteome</keyword>
<reference evidence="1 2" key="1">
    <citation type="journal article" date="2024" name="BMC Genomics">
        <title>De novo assembly and annotation of Popillia japonica's genome with initial clues to its potential as an invasive pest.</title>
        <authorList>
            <person name="Cucini C."/>
            <person name="Boschi S."/>
            <person name="Funari R."/>
            <person name="Cardaioli E."/>
            <person name="Iannotti N."/>
            <person name="Marturano G."/>
            <person name="Paoli F."/>
            <person name="Bruttini M."/>
            <person name="Carapelli A."/>
            <person name="Frati F."/>
            <person name="Nardi F."/>
        </authorList>
    </citation>
    <scope>NUCLEOTIDE SEQUENCE [LARGE SCALE GENOMIC DNA]</scope>
    <source>
        <strain evidence="1">DMR45628</strain>
    </source>
</reference>
<name>A0AAW1JVZ4_POPJA</name>
<accession>A0AAW1JVZ4</accession>
<gene>
    <name evidence="1" type="ORF">QE152_g27242</name>
</gene>
<protein>
    <recommendedName>
        <fullName evidence="3">Reverse transcriptase domain-containing protein</fullName>
    </recommendedName>
</protein>
<dbReference type="EMBL" id="JASPKY010000331">
    <property type="protein sequence ID" value="KAK9708389.1"/>
    <property type="molecule type" value="Genomic_DNA"/>
</dbReference>
<dbReference type="Proteomes" id="UP001458880">
    <property type="component" value="Unassembled WGS sequence"/>
</dbReference>
<sequence>MISYADDISFLTYCLNIEDAALEASVRFTALQDWFSENRLILNKQNTQALVFKTKNSVETIIDDIMLGDFKVPINRYAKILGIHLDAGLNWHSHIAQLNLKLSKVSFALRALTKYISYENPTMTYHANFDPC</sequence>